<dbReference type="CDD" id="cd00158">
    <property type="entry name" value="RHOD"/>
    <property type="match status" value="1"/>
</dbReference>
<evidence type="ECO:0000313" key="5">
    <source>
        <dbReference type="Proteomes" id="UP000260680"/>
    </source>
</evidence>
<dbReference type="InterPro" id="IPR050229">
    <property type="entry name" value="GlpE_sulfurtransferase"/>
</dbReference>
<dbReference type="InterPro" id="IPR036873">
    <property type="entry name" value="Rhodanese-like_dom_sf"/>
</dbReference>
<dbReference type="Proteomes" id="UP001419084">
    <property type="component" value="Unassembled WGS sequence"/>
</dbReference>
<dbReference type="Gene3D" id="3.40.250.10">
    <property type="entry name" value="Rhodanese-like domain"/>
    <property type="match status" value="1"/>
</dbReference>
<dbReference type="Pfam" id="PF00581">
    <property type="entry name" value="Rhodanese"/>
    <property type="match status" value="1"/>
</dbReference>
<proteinExistence type="predicted"/>
<protein>
    <submittedName>
        <fullName evidence="4">Rhodanese-like domain-containing protein</fullName>
    </submittedName>
</protein>
<dbReference type="InterPro" id="IPR001763">
    <property type="entry name" value="Rhodanese-like_dom"/>
</dbReference>
<sequence length="147" mass="16818">MNSKFLIGIIVLLVIVNISMIKWSIGKEVDLMYEEDELTELLQEVYPANVMIDLREREDYEAGHIDGFINIPSSDGVELMEYLQDNKLEKKSIYLMCYSGKRAAAAVDLLHDKGYKHLTYITFGYDDYVNSQDSFVPEVGECDCLAE</sequence>
<dbReference type="Proteomes" id="UP000260680">
    <property type="component" value="Unassembled WGS sequence"/>
</dbReference>
<dbReference type="AlphaFoldDB" id="A0A3E2N4G6"/>
<keyword evidence="1" id="KW-0812">Transmembrane</keyword>
<dbReference type="EMBL" id="BRPJ01000100">
    <property type="protein sequence ID" value="GLB32873.1"/>
    <property type="molecule type" value="Genomic_DNA"/>
</dbReference>
<organism evidence="4 5">
    <name type="scientific">Lacrimispora amygdalina</name>
    <dbReference type="NCBI Taxonomy" id="253257"/>
    <lineage>
        <taxon>Bacteria</taxon>
        <taxon>Bacillati</taxon>
        <taxon>Bacillota</taxon>
        <taxon>Clostridia</taxon>
        <taxon>Lachnospirales</taxon>
        <taxon>Lachnospiraceae</taxon>
        <taxon>Lacrimispora</taxon>
    </lineage>
</organism>
<evidence type="ECO:0000256" key="1">
    <source>
        <dbReference type="SAM" id="Phobius"/>
    </source>
</evidence>
<gene>
    <name evidence="4" type="ORF">DS742_26630</name>
    <name evidence="3" type="ORF">LAD12857_47960</name>
</gene>
<evidence type="ECO:0000313" key="6">
    <source>
        <dbReference type="Proteomes" id="UP001419084"/>
    </source>
</evidence>
<dbReference type="OrthoDB" id="9800872at2"/>
<keyword evidence="1" id="KW-0472">Membrane</keyword>
<keyword evidence="6" id="KW-1185">Reference proteome</keyword>
<feature type="transmembrane region" description="Helical" evidence="1">
    <location>
        <begin position="6"/>
        <end position="25"/>
    </location>
</feature>
<evidence type="ECO:0000313" key="4">
    <source>
        <dbReference type="EMBL" id="RFZ75878.1"/>
    </source>
</evidence>
<feature type="domain" description="Rhodanese" evidence="2">
    <location>
        <begin position="50"/>
        <end position="137"/>
    </location>
</feature>
<accession>A0A3E2N4G6</accession>
<name>A0A3E2N4G6_9FIRM</name>
<dbReference type="PANTHER" id="PTHR43031">
    <property type="entry name" value="FAD-DEPENDENT OXIDOREDUCTASE"/>
    <property type="match status" value="1"/>
</dbReference>
<dbReference type="SUPFAM" id="SSF52821">
    <property type="entry name" value="Rhodanese/Cell cycle control phosphatase"/>
    <property type="match status" value="1"/>
</dbReference>
<evidence type="ECO:0000259" key="2">
    <source>
        <dbReference type="PROSITE" id="PS50206"/>
    </source>
</evidence>
<dbReference type="PROSITE" id="PS50206">
    <property type="entry name" value="RHODANESE_3"/>
    <property type="match status" value="1"/>
</dbReference>
<keyword evidence="1" id="KW-1133">Transmembrane helix</keyword>
<reference evidence="3 6" key="2">
    <citation type="journal article" date="2024" name="Int. J. Syst. Evol. Microbiol.">
        <title>Lacrimispora brassicae sp. nov. isolated from fermented cabbage, and proposal of Clostridium indicum Gundawar et al. 2019 and Clostridium methoxybenzovorans Mechichi et al. 1999 as heterotypic synonyms of Lacrimispora amygdalina (Parshina et al. 2003) Haas and Blanchard 2020 and Lacrimispora indolis (McClung and McCoy 1957) Haas and Blanchard 2020, respectively.</title>
        <authorList>
            <person name="Kobayashi H."/>
            <person name="Tanizawa Y."/>
            <person name="Sakamoto M."/>
            <person name="Ohkuma M."/>
            <person name="Tohno M."/>
        </authorList>
    </citation>
    <scope>NUCLEOTIDE SEQUENCE [LARGE SCALE GENOMIC DNA]</scope>
    <source>
        <strain evidence="3 6">DSM 12857</strain>
    </source>
</reference>
<evidence type="ECO:0000313" key="3">
    <source>
        <dbReference type="EMBL" id="GLB32873.1"/>
    </source>
</evidence>
<dbReference type="RefSeq" id="WP_117419940.1">
    <property type="nucleotide sequence ID" value="NZ_BRPJ01000100.1"/>
</dbReference>
<comment type="caution">
    <text evidence="4">The sequence shown here is derived from an EMBL/GenBank/DDBJ whole genome shotgun (WGS) entry which is preliminary data.</text>
</comment>
<dbReference type="SMART" id="SM00450">
    <property type="entry name" value="RHOD"/>
    <property type="match status" value="1"/>
</dbReference>
<dbReference type="PANTHER" id="PTHR43031:SF7">
    <property type="entry name" value="NITRIC OXIDE REDUCTASE FLRD-NAD(+) REDUCTASE"/>
    <property type="match status" value="1"/>
</dbReference>
<dbReference type="EMBL" id="QOHO01000113">
    <property type="protein sequence ID" value="RFZ75878.1"/>
    <property type="molecule type" value="Genomic_DNA"/>
</dbReference>
<reference evidence="4 5" key="1">
    <citation type="submission" date="2018-07" db="EMBL/GenBank/DDBJ databases">
        <title>New species, Clostridium PI-S10-A1B.</title>
        <authorList>
            <person name="Krishna G."/>
            <person name="Summeta K."/>
            <person name="Shikha S."/>
            <person name="Prabhu P.B."/>
            <person name="Suresh K."/>
        </authorList>
    </citation>
    <scope>NUCLEOTIDE SEQUENCE [LARGE SCALE GENOMIC DNA]</scope>
    <source>
        <strain evidence="4 5">PI-S10-A1B</strain>
    </source>
</reference>